<gene>
    <name evidence="1" type="ORF">QJS04_geneDACA008808</name>
</gene>
<dbReference type="PANTHER" id="PTHR33443:SF30">
    <property type="entry name" value="SARCOSINE DEHYDROGENASE-2C PROTEIN"/>
    <property type="match status" value="1"/>
</dbReference>
<organism evidence="1 2">
    <name type="scientific">Acorus gramineus</name>
    <name type="common">Dwarf sweet flag</name>
    <dbReference type="NCBI Taxonomy" id="55184"/>
    <lineage>
        <taxon>Eukaryota</taxon>
        <taxon>Viridiplantae</taxon>
        <taxon>Streptophyta</taxon>
        <taxon>Embryophyta</taxon>
        <taxon>Tracheophyta</taxon>
        <taxon>Spermatophyta</taxon>
        <taxon>Magnoliopsida</taxon>
        <taxon>Liliopsida</taxon>
        <taxon>Acoraceae</taxon>
        <taxon>Acorus</taxon>
    </lineage>
</organism>
<dbReference type="Proteomes" id="UP001179952">
    <property type="component" value="Unassembled WGS sequence"/>
</dbReference>
<dbReference type="AlphaFoldDB" id="A0AAV9AB75"/>
<dbReference type="InterPro" id="IPR053234">
    <property type="entry name" value="RPM1_Interactor"/>
</dbReference>
<reference evidence="1" key="2">
    <citation type="submission" date="2023-06" db="EMBL/GenBank/DDBJ databases">
        <authorList>
            <person name="Ma L."/>
            <person name="Liu K.-W."/>
            <person name="Li Z."/>
            <person name="Hsiao Y.-Y."/>
            <person name="Qi Y."/>
            <person name="Fu T."/>
            <person name="Tang G."/>
            <person name="Zhang D."/>
            <person name="Sun W.-H."/>
            <person name="Liu D.-K."/>
            <person name="Li Y."/>
            <person name="Chen G.-Z."/>
            <person name="Liu X.-D."/>
            <person name="Liao X.-Y."/>
            <person name="Jiang Y.-T."/>
            <person name="Yu X."/>
            <person name="Hao Y."/>
            <person name="Huang J."/>
            <person name="Zhao X.-W."/>
            <person name="Ke S."/>
            <person name="Chen Y.-Y."/>
            <person name="Wu W.-L."/>
            <person name="Hsu J.-L."/>
            <person name="Lin Y.-F."/>
            <person name="Huang M.-D."/>
            <person name="Li C.-Y."/>
            <person name="Huang L."/>
            <person name="Wang Z.-W."/>
            <person name="Zhao X."/>
            <person name="Zhong W.-Y."/>
            <person name="Peng D.-H."/>
            <person name="Ahmad S."/>
            <person name="Lan S."/>
            <person name="Zhang J.-S."/>
            <person name="Tsai W.-C."/>
            <person name="Van De Peer Y."/>
            <person name="Liu Z.-J."/>
        </authorList>
    </citation>
    <scope>NUCLEOTIDE SEQUENCE</scope>
    <source>
        <strain evidence="1">SCP</strain>
        <tissue evidence="1">Leaves</tissue>
    </source>
</reference>
<dbReference type="EMBL" id="JAUJYN010000010">
    <property type="protein sequence ID" value="KAK1261427.1"/>
    <property type="molecule type" value="Genomic_DNA"/>
</dbReference>
<keyword evidence="2" id="KW-1185">Reference proteome</keyword>
<dbReference type="PANTHER" id="PTHR33443">
    <property type="entry name" value="ZGC:112980"/>
    <property type="match status" value="1"/>
</dbReference>
<proteinExistence type="predicted"/>
<name>A0AAV9AB75_ACOGR</name>
<reference evidence="1" key="1">
    <citation type="journal article" date="2023" name="Nat. Commun.">
        <title>Diploid and tetraploid genomes of Acorus and the evolution of monocots.</title>
        <authorList>
            <person name="Ma L."/>
            <person name="Liu K.W."/>
            <person name="Li Z."/>
            <person name="Hsiao Y.Y."/>
            <person name="Qi Y."/>
            <person name="Fu T."/>
            <person name="Tang G.D."/>
            <person name="Zhang D."/>
            <person name="Sun W.H."/>
            <person name="Liu D.K."/>
            <person name="Li Y."/>
            <person name="Chen G.Z."/>
            <person name="Liu X.D."/>
            <person name="Liao X.Y."/>
            <person name="Jiang Y.T."/>
            <person name="Yu X."/>
            <person name="Hao Y."/>
            <person name="Huang J."/>
            <person name="Zhao X.W."/>
            <person name="Ke S."/>
            <person name="Chen Y.Y."/>
            <person name="Wu W.L."/>
            <person name="Hsu J.L."/>
            <person name="Lin Y.F."/>
            <person name="Huang M.D."/>
            <person name="Li C.Y."/>
            <person name="Huang L."/>
            <person name="Wang Z.W."/>
            <person name="Zhao X."/>
            <person name="Zhong W.Y."/>
            <person name="Peng D.H."/>
            <person name="Ahmad S."/>
            <person name="Lan S."/>
            <person name="Zhang J.S."/>
            <person name="Tsai W.C."/>
            <person name="Van de Peer Y."/>
            <person name="Liu Z.J."/>
        </authorList>
    </citation>
    <scope>NUCLEOTIDE SEQUENCE</scope>
    <source>
        <strain evidence="1">SCP</strain>
    </source>
</reference>
<evidence type="ECO:0000313" key="2">
    <source>
        <dbReference type="Proteomes" id="UP001179952"/>
    </source>
</evidence>
<comment type="caution">
    <text evidence="1">The sequence shown here is derived from an EMBL/GenBank/DDBJ whole genome shotgun (WGS) entry which is preliminary data.</text>
</comment>
<evidence type="ECO:0000313" key="1">
    <source>
        <dbReference type="EMBL" id="KAK1261427.1"/>
    </source>
</evidence>
<protein>
    <submittedName>
        <fullName evidence="1">Uncharacterized protein</fullName>
    </submittedName>
</protein>
<sequence length="149" mass="17195">MDVKEDEKVIVPVKELGREDEEDGESDDCVVLDFNPFIEFSQKLTINEKVVDDADADADDDDELSVISCRGPMAHKEWPHWRHLCDNFPFGEKPHEDCCDKCYCYVCDKTAPCEEWKKHCDANGEPEWRQLRVARRQPLSSTSDTDESP</sequence>
<accession>A0AAV9AB75</accession>